<dbReference type="Proteomes" id="UP001501565">
    <property type="component" value="Unassembled WGS sequence"/>
</dbReference>
<dbReference type="EMBL" id="BAABBN010000012">
    <property type="protein sequence ID" value="GAA3935700.1"/>
    <property type="molecule type" value="Genomic_DNA"/>
</dbReference>
<evidence type="ECO:0000256" key="4">
    <source>
        <dbReference type="ARBA" id="ARBA00022989"/>
    </source>
</evidence>
<comment type="subcellular location">
    <subcellularLocation>
        <location evidence="1">Cell membrane</location>
        <topology evidence="1">Multi-pass membrane protein</topology>
    </subcellularLocation>
</comment>
<dbReference type="InterPro" id="IPR010432">
    <property type="entry name" value="RDD"/>
</dbReference>
<evidence type="ECO:0000256" key="6">
    <source>
        <dbReference type="SAM" id="Phobius"/>
    </source>
</evidence>
<comment type="caution">
    <text evidence="8">The sequence shown here is derived from an EMBL/GenBank/DDBJ whole genome shotgun (WGS) entry which is preliminary data.</text>
</comment>
<keyword evidence="5 6" id="KW-0472">Membrane</keyword>
<dbReference type="PANTHER" id="PTHR36115">
    <property type="entry name" value="PROLINE-RICH ANTIGEN HOMOLOG-RELATED"/>
    <property type="match status" value="1"/>
</dbReference>
<evidence type="ECO:0000256" key="1">
    <source>
        <dbReference type="ARBA" id="ARBA00004651"/>
    </source>
</evidence>
<evidence type="ECO:0000256" key="5">
    <source>
        <dbReference type="ARBA" id="ARBA00023136"/>
    </source>
</evidence>
<evidence type="ECO:0000313" key="9">
    <source>
        <dbReference type="Proteomes" id="UP001501565"/>
    </source>
</evidence>
<proteinExistence type="predicted"/>
<evidence type="ECO:0000313" key="8">
    <source>
        <dbReference type="EMBL" id="GAA3935700.1"/>
    </source>
</evidence>
<feature type="transmembrane region" description="Helical" evidence="6">
    <location>
        <begin position="16"/>
        <end position="34"/>
    </location>
</feature>
<name>A0ABP7N312_9GAMM</name>
<sequence length="145" mass="16257">MVKGLYMQYPSVSKRYFAAVIDVFVILGIFYIASESPVASLAKANIFVVYAIVFLYEPVFTSKLCTLGQFMMGYRVRTLGDYKRIGVFQALSRYIIKIPLGIISMLTIPARRARRAIHDLVTSTIVVSNKALEGQRSQEMASSDN</sequence>
<reference evidence="9" key="1">
    <citation type="journal article" date="2019" name="Int. J. Syst. Evol. Microbiol.">
        <title>The Global Catalogue of Microorganisms (GCM) 10K type strain sequencing project: providing services to taxonomists for standard genome sequencing and annotation.</title>
        <authorList>
            <consortium name="The Broad Institute Genomics Platform"/>
            <consortium name="The Broad Institute Genome Sequencing Center for Infectious Disease"/>
            <person name="Wu L."/>
            <person name="Ma J."/>
        </authorList>
    </citation>
    <scope>NUCLEOTIDE SEQUENCE [LARGE SCALE GENOMIC DNA]</scope>
    <source>
        <strain evidence="9">JCM 17551</strain>
    </source>
</reference>
<evidence type="ECO:0000256" key="2">
    <source>
        <dbReference type="ARBA" id="ARBA00022475"/>
    </source>
</evidence>
<dbReference type="Pfam" id="PF06271">
    <property type="entry name" value="RDD"/>
    <property type="match status" value="1"/>
</dbReference>
<feature type="domain" description="RDD" evidence="7">
    <location>
        <begin position="9"/>
        <end position="121"/>
    </location>
</feature>
<accession>A0ABP7N312</accession>
<keyword evidence="2" id="KW-1003">Cell membrane</keyword>
<organism evidence="8 9">
    <name type="scientific">Litoribacillus peritrichatus</name>
    <dbReference type="NCBI Taxonomy" id="718191"/>
    <lineage>
        <taxon>Bacteria</taxon>
        <taxon>Pseudomonadati</taxon>
        <taxon>Pseudomonadota</taxon>
        <taxon>Gammaproteobacteria</taxon>
        <taxon>Oceanospirillales</taxon>
        <taxon>Oceanospirillaceae</taxon>
        <taxon>Litoribacillus</taxon>
    </lineage>
</organism>
<dbReference type="InterPro" id="IPR051791">
    <property type="entry name" value="Pra-immunoreactive"/>
</dbReference>
<keyword evidence="4 6" id="KW-1133">Transmembrane helix</keyword>
<keyword evidence="9" id="KW-1185">Reference proteome</keyword>
<protein>
    <recommendedName>
        <fullName evidence="7">RDD domain-containing protein</fullName>
    </recommendedName>
</protein>
<evidence type="ECO:0000259" key="7">
    <source>
        <dbReference type="Pfam" id="PF06271"/>
    </source>
</evidence>
<dbReference type="PANTHER" id="PTHR36115:SF6">
    <property type="entry name" value="PROLINE-RICH ANTIGEN HOMOLOG"/>
    <property type="match status" value="1"/>
</dbReference>
<gene>
    <name evidence="8" type="ORF">GCM10022277_35260</name>
</gene>
<evidence type="ECO:0000256" key="3">
    <source>
        <dbReference type="ARBA" id="ARBA00022692"/>
    </source>
</evidence>
<feature type="transmembrane region" description="Helical" evidence="6">
    <location>
        <begin position="46"/>
        <end position="71"/>
    </location>
</feature>
<keyword evidence="3 6" id="KW-0812">Transmembrane</keyword>